<reference evidence="3" key="1">
    <citation type="journal article" date="2019" name="Int. J. Syst. Evol. Microbiol.">
        <title>The Global Catalogue of Microorganisms (GCM) 10K type strain sequencing project: providing services to taxonomists for standard genome sequencing and annotation.</title>
        <authorList>
            <consortium name="The Broad Institute Genomics Platform"/>
            <consortium name="The Broad Institute Genome Sequencing Center for Infectious Disease"/>
            <person name="Wu L."/>
            <person name="Ma J."/>
        </authorList>
    </citation>
    <scope>NUCLEOTIDE SEQUENCE [LARGE SCALE GENOMIC DNA]</scope>
    <source>
        <strain evidence="3">CGMCC 4.7357</strain>
    </source>
</reference>
<dbReference type="Proteomes" id="UP001596020">
    <property type="component" value="Unassembled WGS sequence"/>
</dbReference>
<proteinExistence type="predicted"/>
<protein>
    <submittedName>
        <fullName evidence="2">Uroporphyrinogen-III synthase</fullName>
    </submittedName>
</protein>
<name>A0ABV9K5J8_9PORP</name>
<dbReference type="InterPro" id="IPR036108">
    <property type="entry name" value="4pyrrol_syn_uPrphyn_synt_sf"/>
</dbReference>
<dbReference type="EMBL" id="JBHSGO010000011">
    <property type="protein sequence ID" value="MFC4665193.1"/>
    <property type="molecule type" value="Genomic_DNA"/>
</dbReference>
<comment type="caution">
    <text evidence="2">The sequence shown here is derived from an EMBL/GenBank/DDBJ whole genome shotgun (WGS) entry which is preliminary data.</text>
</comment>
<evidence type="ECO:0000313" key="2">
    <source>
        <dbReference type="EMBL" id="MFC4665193.1"/>
    </source>
</evidence>
<dbReference type="RefSeq" id="WP_380077111.1">
    <property type="nucleotide sequence ID" value="NZ_JBHSGO010000011.1"/>
</dbReference>
<gene>
    <name evidence="2" type="ORF">ACFO3G_00910</name>
</gene>
<accession>A0ABV9K5J8</accession>
<evidence type="ECO:0000259" key="1">
    <source>
        <dbReference type="Pfam" id="PF02602"/>
    </source>
</evidence>
<dbReference type="Gene3D" id="3.40.50.10090">
    <property type="match status" value="2"/>
</dbReference>
<organism evidence="2 3">
    <name type="scientific">Falsiporphyromonas endometrii</name>
    <dbReference type="NCBI Taxonomy" id="1387297"/>
    <lineage>
        <taxon>Bacteria</taxon>
        <taxon>Pseudomonadati</taxon>
        <taxon>Bacteroidota</taxon>
        <taxon>Bacteroidia</taxon>
        <taxon>Bacteroidales</taxon>
        <taxon>Porphyromonadaceae</taxon>
        <taxon>Falsiporphyromonas</taxon>
    </lineage>
</organism>
<dbReference type="Pfam" id="PF02602">
    <property type="entry name" value="HEM4"/>
    <property type="match status" value="1"/>
</dbReference>
<keyword evidence="3" id="KW-1185">Reference proteome</keyword>
<dbReference type="InterPro" id="IPR003754">
    <property type="entry name" value="4pyrrol_synth_uPrphyn_synth"/>
</dbReference>
<sequence length="251" mass="28455">MAANIKKILVSQPKPSRTSPYFEVAEKYKAELEFRPFIKVVTVSAREFRDQKVNILDYSAIIFTARTAIDKFFTLAQELRVTLPDTMKYFCVSESIAVYLQKYIVYRKRKIFFGATGELADLVTVIKKHNKEKYFIPVAEEHKEDLMEMLTAAKINFKKAVMYRTVSNDFQDGEKLDHDVILFFSPSGVSALKKNFPSFEQGDVLIGAFGPATCSAVEDAGLRLDIHAPSEAASSMPMALDLFLSTYKKKK</sequence>
<dbReference type="CDD" id="cd06578">
    <property type="entry name" value="HemD"/>
    <property type="match status" value="1"/>
</dbReference>
<feature type="domain" description="Tetrapyrrole biosynthesis uroporphyrinogen III synthase" evidence="1">
    <location>
        <begin position="24"/>
        <end position="236"/>
    </location>
</feature>
<dbReference type="SUPFAM" id="SSF69618">
    <property type="entry name" value="HemD-like"/>
    <property type="match status" value="1"/>
</dbReference>
<evidence type="ECO:0000313" key="3">
    <source>
        <dbReference type="Proteomes" id="UP001596020"/>
    </source>
</evidence>